<dbReference type="Gene3D" id="3.40.50.10280">
    <property type="entry name" value="Methylene-tetrahydromethanopterin dehydrogenase, N-terminal domain"/>
    <property type="match status" value="1"/>
</dbReference>
<comment type="caution">
    <text evidence="4">The sequence shown here is derived from an EMBL/GenBank/DDBJ whole genome shotgun (WGS) entry which is preliminary data.</text>
</comment>
<proteinExistence type="predicted"/>
<keyword evidence="1" id="KW-0560">Oxidoreductase</keyword>
<feature type="domain" description="Methylene-tetrahydromethanopterin dehydrogenase N-terminal" evidence="3">
    <location>
        <begin position="16"/>
        <end position="96"/>
    </location>
</feature>
<evidence type="ECO:0000259" key="2">
    <source>
        <dbReference type="Pfam" id="PF01262"/>
    </source>
</evidence>
<dbReference type="InterPro" id="IPR037089">
    <property type="entry name" value="Methyl-teptahyd_DH_N_sf"/>
</dbReference>
<name>A0A3D3RA75_9PLAN</name>
<dbReference type="InterPro" id="IPR007698">
    <property type="entry name" value="AlaDH/PNT_NAD(H)-bd"/>
</dbReference>
<dbReference type="AlphaFoldDB" id="A0A3D3RA75"/>
<dbReference type="InterPro" id="IPR015259">
    <property type="entry name" value="Methyl-teptahyd_DH_N"/>
</dbReference>
<organism evidence="4 5">
    <name type="scientific">Gimesia maris</name>
    <dbReference type="NCBI Taxonomy" id="122"/>
    <lineage>
        <taxon>Bacteria</taxon>
        <taxon>Pseudomonadati</taxon>
        <taxon>Planctomycetota</taxon>
        <taxon>Planctomycetia</taxon>
        <taxon>Planctomycetales</taxon>
        <taxon>Planctomycetaceae</taxon>
        <taxon>Gimesia</taxon>
    </lineage>
</organism>
<dbReference type="InterPro" id="IPR046346">
    <property type="entry name" value="Aminoacid_DH-like_N_sf"/>
</dbReference>
<dbReference type="InterPro" id="IPR036291">
    <property type="entry name" value="NAD(P)-bd_dom_sf"/>
</dbReference>
<accession>A0A3D3RA75</accession>
<evidence type="ECO:0000313" key="5">
    <source>
        <dbReference type="Proteomes" id="UP000263642"/>
    </source>
</evidence>
<dbReference type="InterPro" id="IPR035015">
    <property type="entry name" value="NAD-bd_H4MPT_DH"/>
</dbReference>
<feature type="domain" description="Alanine dehydrogenase/pyridine nucleotide transhydrogenase NAD(H)-binding" evidence="2">
    <location>
        <begin position="99"/>
        <end position="247"/>
    </location>
</feature>
<reference evidence="4 5" key="1">
    <citation type="journal article" date="2018" name="Nat. Biotechnol.">
        <title>A standardized bacterial taxonomy based on genome phylogeny substantially revises the tree of life.</title>
        <authorList>
            <person name="Parks D.H."/>
            <person name="Chuvochina M."/>
            <person name="Waite D.W."/>
            <person name="Rinke C."/>
            <person name="Skarshewski A."/>
            <person name="Chaumeil P.A."/>
            <person name="Hugenholtz P."/>
        </authorList>
    </citation>
    <scope>NUCLEOTIDE SEQUENCE [LARGE SCALE GENOMIC DNA]</scope>
    <source>
        <strain evidence="4">UBA9375</strain>
    </source>
</reference>
<sequence length="287" mass="30349">MKKILIQLDTDAHASSFDRVVAIDAGVDELMSYSDVTPVNVESLVHGAMFTRGPKELNNTAIFVGGSEVHSGETLFQKIQDTFFGPMRVSVMMDSNGSNTTAAAAVLAAGKHLDFSATTALVLGGTGPVGQRAAQLLAKRGAKVILASRSIDRAQAACDAIARIVEGAQLTPLGLKDHKQIETANKDTNLIISAGAAGVKLLPAACWKPMKQLKVVIDLNAVPPAGIEEVDVMDKATDRDGILSYGAIGVGGTKMKIHKAAIQKLFEKNDLLLDTEEIYQIGVDLQD</sequence>
<evidence type="ECO:0000313" key="4">
    <source>
        <dbReference type="EMBL" id="HCO25689.1"/>
    </source>
</evidence>
<dbReference type="Proteomes" id="UP000263642">
    <property type="component" value="Unassembled WGS sequence"/>
</dbReference>
<evidence type="ECO:0000256" key="1">
    <source>
        <dbReference type="ARBA" id="ARBA00023002"/>
    </source>
</evidence>
<dbReference type="SUPFAM" id="SSF51735">
    <property type="entry name" value="NAD(P)-binding Rossmann-fold domains"/>
    <property type="match status" value="1"/>
</dbReference>
<dbReference type="GO" id="GO:0016491">
    <property type="term" value="F:oxidoreductase activity"/>
    <property type="evidence" value="ECO:0007669"/>
    <property type="project" value="UniProtKB-KW"/>
</dbReference>
<dbReference type="Pfam" id="PF01262">
    <property type="entry name" value="AlaDh_PNT_C"/>
    <property type="match status" value="1"/>
</dbReference>
<protein>
    <submittedName>
        <fullName evidence="4">Bifunctional NADP-dependent methylenetetrahydromethanopterin dehydrogenase/methylenetetrahydrofolate dehydrogenase</fullName>
    </submittedName>
</protein>
<gene>
    <name evidence="4" type="ORF">DIT97_22690</name>
</gene>
<dbReference type="SUPFAM" id="SSF53223">
    <property type="entry name" value="Aminoacid dehydrogenase-like, N-terminal domain"/>
    <property type="match status" value="1"/>
</dbReference>
<dbReference type="CDD" id="cd01078">
    <property type="entry name" value="NAD_bind_H4MPT_DH"/>
    <property type="match status" value="1"/>
</dbReference>
<dbReference type="EMBL" id="DQAY01000133">
    <property type="protein sequence ID" value="HCO25689.1"/>
    <property type="molecule type" value="Genomic_DNA"/>
</dbReference>
<dbReference type="Gene3D" id="3.40.50.720">
    <property type="entry name" value="NAD(P)-binding Rossmann-like Domain"/>
    <property type="match status" value="1"/>
</dbReference>
<dbReference type="Pfam" id="PF09176">
    <property type="entry name" value="Mpt_N"/>
    <property type="match status" value="1"/>
</dbReference>
<evidence type="ECO:0000259" key="3">
    <source>
        <dbReference type="Pfam" id="PF09176"/>
    </source>
</evidence>